<name>A0ABU3RST8_9MICO</name>
<proteinExistence type="predicted"/>
<dbReference type="PROSITE" id="PS51257">
    <property type="entry name" value="PROKAR_LIPOPROTEIN"/>
    <property type="match status" value="1"/>
</dbReference>
<evidence type="ECO:0000256" key="1">
    <source>
        <dbReference type="SAM" id="SignalP"/>
    </source>
</evidence>
<evidence type="ECO:0008006" key="4">
    <source>
        <dbReference type="Google" id="ProtNLM"/>
    </source>
</evidence>
<feature type="signal peptide" evidence="1">
    <location>
        <begin position="1"/>
        <end position="19"/>
    </location>
</feature>
<dbReference type="InterPro" id="IPR011045">
    <property type="entry name" value="N2O_reductase_N"/>
</dbReference>
<gene>
    <name evidence="2" type="ORF">RWH43_02760</name>
</gene>
<evidence type="ECO:0000313" key="3">
    <source>
        <dbReference type="Proteomes" id="UP001256673"/>
    </source>
</evidence>
<feature type="chain" id="PRO_5047101384" description="PepSY domain-containing protein" evidence="1">
    <location>
        <begin position="20"/>
        <end position="161"/>
    </location>
</feature>
<comment type="caution">
    <text evidence="2">The sequence shown here is derived from an EMBL/GenBank/DDBJ whole genome shotgun (WGS) entry which is preliminary data.</text>
</comment>
<keyword evidence="1" id="KW-0732">Signal</keyword>
<protein>
    <recommendedName>
        <fullName evidence="4">PepSY domain-containing protein</fullName>
    </recommendedName>
</protein>
<dbReference type="Proteomes" id="UP001256673">
    <property type="component" value="Unassembled WGS sequence"/>
</dbReference>
<dbReference type="SUPFAM" id="SSF50974">
    <property type="entry name" value="Nitrous oxide reductase, N-terminal domain"/>
    <property type="match status" value="1"/>
</dbReference>
<dbReference type="RefSeq" id="WP_144829523.1">
    <property type="nucleotide sequence ID" value="NZ_JAWDIU010000001.1"/>
</dbReference>
<evidence type="ECO:0000313" key="2">
    <source>
        <dbReference type="EMBL" id="MDU0325670.1"/>
    </source>
</evidence>
<keyword evidence="3" id="KW-1185">Reference proteome</keyword>
<sequence>MASIRFPAAIALIAAAALALSGCASTPAGGTDAAASDREAVRAITTAEASAGGRAFELETDDGEWQVHVATGDRAIEVRVSSDGATVQSSQDADALDDEDRTALDAITTTLADAVRIAAGEGGDAAVDEAQLEDEGGTSVWVIEREGGETVRVSGADGTIR</sequence>
<reference evidence="2 3" key="1">
    <citation type="submission" date="2023-09" db="EMBL/GenBank/DDBJ databases">
        <title>Microbacterium fusihabitans sp. nov., Microbacterium phycihabitans sp. nov., and Microbacterium cervinum sp. nov., isolated from dried seaweeds of beach.</title>
        <authorList>
            <person name="Lee S.D."/>
        </authorList>
    </citation>
    <scope>NUCLEOTIDE SEQUENCE [LARGE SCALE GENOMIC DNA]</scope>
    <source>
        <strain evidence="2 3">KSW2-21</strain>
    </source>
</reference>
<dbReference type="EMBL" id="JAWDIU010000001">
    <property type="protein sequence ID" value="MDU0325670.1"/>
    <property type="molecule type" value="Genomic_DNA"/>
</dbReference>
<organism evidence="2 3">
    <name type="scientific">Microbacterium algihabitans</name>
    <dbReference type="NCBI Taxonomy" id="3075992"/>
    <lineage>
        <taxon>Bacteria</taxon>
        <taxon>Bacillati</taxon>
        <taxon>Actinomycetota</taxon>
        <taxon>Actinomycetes</taxon>
        <taxon>Micrococcales</taxon>
        <taxon>Microbacteriaceae</taxon>
        <taxon>Microbacterium</taxon>
    </lineage>
</organism>
<accession>A0ABU3RST8</accession>